<dbReference type="Proteomes" id="UP000005237">
    <property type="component" value="Unassembled WGS sequence"/>
</dbReference>
<dbReference type="InterPro" id="IPR002301">
    <property type="entry name" value="Ile-tRNA-ligase"/>
</dbReference>
<keyword evidence="6" id="KW-0648">Protein biosynthesis</keyword>
<evidence type="ECO:0000256" key="1">
    <source>
        <dbReference type="ARBA" id="ARBA00005594"/>
    </source>
</evidence>
<dbReference type="SUPFAM" id="SSF47323">
    <property type="entry name" value="Anticodon-binding domain of a subclass of class I aminoacyl-tRNA synthetases"/>
    <property type="match status" value="1"/>
</dbReference>
<keyword evidence="5" id="KW-0067">ATP-binding</keyword>
<dbReference type="Gene3D" id="3.90.740.10">
    <property type="entry name" value="Valyl/Leucyl/Isoleucyl-tRNA synthetase, editing domain"/>
    <property type="match status" value="1"/>
</dbReference>
<evidence type="ECO:0000313" key="10">
    <source>
        <dbReference type="EnsemblMetazoa" id="CJA01430a.1"/>
    </source>
</evidence>
<evidence type="ECO:0000259" key="9">
    <source>
        <dbReference type="Pfam" id="PF00133"/>
    </source>
</evidence>
<evidence type="ECO:0000256" key="7">
    <source>
        <dbReference type="ARBA" id="ARBA00023146"/>
    </source>
</evidence>
<evidence type="ECO:0000256" key="5">
    <source>
        <dbReference type="ARBA" id="ARBA00022840"/>
    </source>
</evidence>
<protein>
    <recommendedName>
        <fullName evidence="2">isoleucine--tRNA ligase</fullName>
        <ecNumber evidence="2">6.1.1.5</ecNumber>
    </recommendedName>
    <alternativeName>
        <fullName evidence="8">Isoleucyl-tRNA synthetase</fullName>
    </alternativeName>
</protein>
<dbReference type="PANTHER" id="PTHR42765">
    <property type="entry name" value="SOLEUCYL-TRNA SYNTHETASE"/>
    <property type="match status" value="1"/>
</dbReference>
<dbReference type="SUPFAM" id="SSF52374">
    <property type="entry name" value="Nucleotidylyl transferase"/>
    <property type="match status" value="1"/>
</dbReference>
<comment type="similarity">
    <text evidence="1">Belongs to the class-I aminoacyl-tRNA synthetase family.</text>
</comment>
<keyword evidence="4" id="KW-0547">Nucleotide-binding</keyword>
<reference evidence="10" key="2">
    <citation type="submission" date="2022-06" db="UniProtKB">
        <authorList>
            <consortium name="EnsemblMetazoa"/>
        </authorList>
    </citation>
    <scope>IDENTIFICATION</scope>
    <source>
        <strain evidence="10">DF5081</strain>
    </source>
</reference>
<reference evidence="11" key="1">
    <citation type="submission" date="2010-08" db="EMBL/GenBank/DDBJ databases">
        <authorList>
            <consortium name="Caenorhabditis japonica Sequencing Consortium"/>
            <person name="Wilson R.K."/>
        </authorList>
    </citation>
    <scope>NUCLEOTIDE SEQUENCE [LARGE SCALE GENOMIC DNA]</scope>
    <source>
        <strain evidence="11">DF5081</strain>
    </source>
</reference>
<dbReference type="GO" id="GO:0005739">
    <property type="term" value="C:mitochondrion"/>
    <property type="evidence" value="ECO:0007669"/>
    <property type="project" value="TreeGrafter"/>
</dbReference>
<dbReference type="Gene3D" id="3.40.50.620">
    <property type="entry name" value="HUPs"/>
    <property type="match status" value="1"/>
</dbReference>
<evidence type="ECO:0000256" key="2">
    <source>
        <dbReference type="ARBA" id="ARBA00013165"/>
    </source>
</evidence>
<dbReference type="FunFam" id="3.40.50.620:FF:000401">
    <property type="entry name" value="Isoleucyl-tRNA synthetase (Mitochondrial)"/>
    <property type="match status" value="1"/>
</dbReference>
<dbReference type="InterPro" id="IPR014729">
    <property type="entry name" value="Rossmann-like_a/b/a_fold"/>
</dbReference>
<keyword evidence="3" id="KW-0436">Ligase</keyword>
<name>A0A8R1HIC3_CAEJA</name>
<dbReference type="PRINTS" id="PR00984">
    <property type="entry name" value="TRNASYNTHILE"/>
</dbReference>
<feature type="domain" description="Aminoacyl-tRNA synthetase class Ia" evidence="9">
    <location>
        <begin position="158"/>
        <end position="405"/>
    </location>
</feature>
<dbReference type="GO" id="GO:0032543">
    <property type="term" value="P:mitochondrial translation"/>
    <property type="evidence" value="ECO:0007669"/>
    <property type="project" value="TreeGrafter"/>
</dbReference>
<dbReference type="Gene3D" id="1.10.730.20">
    <property type="match status" value="1"/>
</dbReference>
<dbReference type="AlphaFoldDB" id="A0A8R1HIC3"/>
<dbReference type="InterPro" id="IPR009008">
    <property type="entry name" value="Val/Leu/Ile-tRNA-synth_edit"/>
</dbReference>
<sequence length="612" mass="69242">MTDTIFIITIFDTRAYHFYSYSNPTSTFYVIATKLISDFQKSSERKCRLVGTVPAENLIGRRYRSCWHNELALPIYQGDHVADTVGTGLVHTAFAHGFQDYDVALSKGERVESFVDARGCYTRHLGHDLDGKHVHGDGQKEALRILNHDVIHAAKHIHSYPYDWRTKKPVIIRSSEQWFIDVDEVGKRAAAMIDEIAVSAGDSDLRGALKSLVTTRNSWCISRQRVWGTPIPGLVDGNGGTYTSRKLIEHVANLTRESGNTDIWWQIDVEEILANEDVRKSLGDIPEGITLTKNSDIMDVWLDSGLAWHAAKLNDMEREHVADVVLEGVDQFRGWFQSLLLTSVAVQNRLPYKRIIVHGFCIDEHNNKMSKSIGNVVDPTMLTDGSLKQKAIGADGLRFWVALSGSENAGESKIGPNIIENVDKQVIALRNGFRFMIGGCQGFTGNGFSEFPHLKTLDVDMLQNCHAFVKKSIGNYEEFKFRTVANDLTQFVQRNFSANYVHRKNCVSFFLQYDKHRDRLKPFIPDRRNPFQQAFDQNLDSTTPPISDRNDDFDEMRLAAHRDICLIPLRHVADHLLREHLPDFLSAVTKITLASPDLAVRQLAVDFMARLA</sequence>
<dbReference type="GO" id="GO:0006428">
    <property type="term" value="P:isoleucyl-tRNA aminoacylation"/>
    <property type="evidence" value="ECO:0007669"/>
    <property type="project" value="InterPro"/>
</dbReference>
<keyword evidence="7" id="KW-0030">Aminoacyl-tRNA synthetase</keyword>
<evidence type="ECO:0000256" key="6">
    <source>
        <dbReference type="ARBA" id="ARBA00022917"/>
    </source>
</evidence>
<dbReference type="SUPFAM" id="SSF50677">
    <property type="entry name" value="ValRS/IleRS/LeuRS editing domain"/>
    <property type="match status" value="1"/>
</dbReference>
<organism evidence="10 11">
    <name type="scientific">Caenorhabditis japonica</name>
    <dbReference type="NCBI Taxonomy" id="281687"/>
    <lineage>
        <taxon>Eukaryota</taxon>
        <taxon>Metazoa</taxon>
        <taxon>Ecdysozoa</taxon>
        <taxon>Nematoda</taxon>
        <taxon>Chromadorea</taxon>
        <taxon>Rhabditida</taxon>
        <taxon>Rhabditina</taxon>
        <taxon>Rhabditomorpha</taxon>
        <taxon>Rhabditoidea</taxon>
        <taxon>Rhabditidae</taxon>
        <taxon>Peloderinae</taxon>
        <taxon>Caenorhabditis</taxon>
    </lineage>
</organism>
<accession>A0A8R1HIC3</accession>
<dbReference type="GO" id="GO:0004822">
    <property type="term" value="F:isoleucine-tRNA ligase activity"/>
    <property type="evidence" value="ECO:0007669"/>
    <property type="project" value="UniProtKB-EC"/>
</dbReference>
<dbReference type="InterPro" id="IPR002300">
    <property type="entry name" value="aa-tRNA-synth_Ia"/>
</dbReference>
<proteinExistence type="inferred from homology"/>
<evidence type="ECO:0000256" key="8">
    <source>
        <dbReference type="ARBA" id="ARBA00032665"/>
    </source>
</evidence>
<dbReference type="GO" id="GO:0005524">
    <property type="term" value="F:ATP binding"/>
    <property type="evidence" value="ECO:0007669"/>
    <property type="project" value="UniProtKB-KW"/>
</dbReference>
<dbReference type="EnsemblMetazoa" id="CJA01430a.1">
    <property type="protein sequence ID" value="CJA01430a.1"/>
    <property type="gene ID" value="WBGene00120634"/>
</dbReference>
<evidence type="ECO:0000313" key="11">
    <source>
        <dbReference type="Proteomes" id="UP000005237"/>
    </source>
</evidence>
<dbReference type="InterPro" id="IPR050081">
    <property type="entry name" value="Ile-tRNA_ligase"/>
</dbReference>
<keyword evidence="11" id="KW-1185">Reference proteome</keyword>
<dbReference type="GO" id="GO:0002161">
    <property type="term" value="F:aminoacyl-tRNA deacylase activity"/>
    <property type="evidence" value="ECO:0007669"/>
    <property type="project" value="InterPro"/>
</dbReference>
<dbReference type="Pfam" id="PF00133">
    <property type="entry name" value="tRNA-synt_1"/>
    <property type="match status" value="1"/>
</dbReference>
<dbReference type="InterPro" id="IPR009080">
    <property type="entry name" value="tRNAsynth_Ia_anticodon-bd"/>
</dbReference>
<dbReference type="EC" id="6.1.1.5" evidence="2"/>
<evidence type="ECO:0000256" key="4">
    <source>
        <dbReference type="ARBA" id="ARBA00022741"/>
    </source>
</evidence>
<evidence type="ECO:0000256" key="3">
    <source>
        <dbReference type="ARBA" id="ARBA00022598"/>
    </source>
</evidence>
<dbReference type="PANTHER" id="PTHR42765:SF1">
    <property type="entry name" value="ISOLEUCINE--TRNA LIGASE, MITOCHONDRIAL"/>
    <property type="match status" value="1"/>
</dbReference>